<comment type="caution">
    <text evidence="11">The sequence shown here is derived from an EMBL/GenBank/DDBJ whole genome shotgun (WGS) entry which is preliminary data.</text>
</comment>
<evidence type="ECO:0000256" key="4">
    <source>
        <dbReference type="ARBA" id="ARBA00022741"/>
    </source>
</evidence>
<evidence type="ECO:0000256" key="6">
    <source>
        <dbReference type="ARBA" id="ARBA00022840"/>
    </source>
</evidence>
<dbReference type="InterPro" id="IPR041118">
    <property type="entry name" value="Rx_N"/>
</dbReference>
<dbReference type="AlphaFoldDB" id="A0AAV8ETL4"/>
<dbReference type="InterPro" id="IPR058922">
    <property type="entry name" value="WHD_DRP"/>
</dbReference>
<evidence type="ECO:0000256" key="2">
    <source>
        <dbReference type="ARBA" id="ARBA00022614"/>
    </source>
</evidence>
<dbReference type="FunFam" id="1.10.10.10:FF:000322">
    <property type="entry name" value="Probable disease resistance protein At1g63360"/>
    <property type="match status" value="1"/>
</dbReference>
<dbReference type="GO" id="GO:0043531">
    <property type="term" value="F:ADP binding"/>
    <property type="evidence" value="ECO:0007669"/>
    <property type="project" value="InterPro"/>
</dbReference>
<dbReference type="InterPro" id="IPR027417">
    <property type="entry name" value="P-loop_NTPase"/>
</dbReference>
<reference evidence="11" key="1">
    <citation type="submission" date="2022-08" db="EMBL/GenBank/DDBJ databases">
        <authorList>
            <person name="Marques A."/>
        </authorList>
    </citation>
    <scope>NUCLEOTIDE SEQUENCE</scope>
    <source>
        <strain evidence="11">RhyPub2mFocal</strain>
        <tissue evidence="11">Leaves</tissue>
    </source>
</reference>
<keyword evidence="12" id="KW-1185">Reference proteome</keyword>
<keyword evidence="6" id="KW-0067">ATP-binding</keyword>
<dbReference type="Gene3D" id="3.40.50.300">
    <property type="entry name" value="P-loop containing nucleotide triphosphate hydrolases"/>
    <property type="match status" value="1"/>
</dbReference>
<dbReference type="InterPro" id="IPR038005">
    <property type="entry name" value="RX-like_CC"/>
</dbReference>
<evidence type="ECO:0000259" key="8">
    <source>
        <dbReference type="Pfam" id="PF18052"/>
    </source>
</evidence>
<evidence type="ECO:0000259" key="9">
    <source>
        <dbReference type="Pfam" id="PF23559"/>
    </source>
</evidence>
<dbReference type="Gene3D" id="3.80.10.10">
    <property type="entry name" value="Ribonuclease Inhibitor"/>
    <property type="match status" value="1"/>
</dbReference>
<proteinExistence type="inferred from homology"/>
<dbReference type="Pfam" id="PF00931">
    <property type="entry name" value="NB-ARC"/>
    <property type="match status" value="1"/>
</dbReference>
<feature type="domain" description="Disease resistance N-terminal" evidence="8">
    <location>
        <begin position="34"/>
        <end position="106"/>
    </location>
</feature>
<dbReference type="Pfam" id="PF23598">
    <property type="entry name" value="LRR_14"/>
    <property type="match status" value="1"/>
</dbReference>
<feature type="domain" description="NB-ARC" evidence="7">
    <location>
        <begin position="176"/>
        <end position="345"/>
    </location>
</feature>
<dbReference type="InterPro" id="IPR036388">
    <property type="entry name" value="WH-like_DNA-bd_sf"/>
</dbReference>
<dbReference type="CDD" id="cd14798">
    <property type="entry name" value="RX-CC_like"/>
    <property type="match status" value="1"/>
</dbReference>
<dbReference type="PANTHER" id="PTHR36766:SF30">
    <property type="entry name" value="TIR-NBS TYPE DISEASE RESISTANCE PROTEIN-RELATED"/>
    <property type="match status" value="1"/>
</dbReference>
<sequence>MWLGGVISNVHSLGTKLLHAVNQFSSQPSSSSSPASESHQIETELKNLMDLLMRIKATLNDAEEREIRDESVKLWLKELKGVAYDAEDVLDEYNYEVLRAQVEARNASLKGKLIQMPYEMLDRIQQIRSKFAEINQHRIALQLSEEEAPRRRQHNDQQIVPTSHMVVESNIIGLQRKKEELINVLCSENHDDKISVVTIVGTGGIGKTTLAQLVYNDIRIKKTFDEFGWVCVSEDFNVQKITKEIIECITGISCSLENLSVVQKNISESVRDKRTFLVLDDVWNEKQNLWETFLVPFMLASVVKILVTTRNETVARIMQTMPTFNLGYYMSKEQSWQLFQHYAFGEAIRNTDSNLVQIGKKIVKKCGRLPLAVKSIACLMRHEPNEESWREILESQLWESDARNEIFQPLEISYARLPTYLKPCFLYCSMFPKDYYYDTKELVKLWIAHGYVQNSGSKNAEMVGWEYAKQLLQRSLFQSSYVYRGDKFHFTLHDMVHDLARSISGHGCYSIEDVTNLDFGEELYHLYIDSSQIFVGCPLSSPSEKFTTLRTLFVYNYGWTTGLMREVQKLRALKLVGCVSLQNYPFINLKHLRYLCLEKLEFNKIPEGIFSIFNLQYLTLRFCEDLTELPQCIGDLINLNELTIKHCEQLRVLPVSLCQLNALKELTLVSCSIKELPHDTGNLTNLQLLRIRDTKVSYLPSSLNKMIRRIQTLDVHLKCITIGWLKHFIDLDGTLIISDIRSYNLEDIFCVNLACMHNLQCLKLSWMSFHFDKETFENHLDNNSLKILPDIHERKIILIRYDKGDSFGL</sequence>
<dbReference type="Pfam" id="PF23559">
    <property type="entry name" value="WHD_DRP"/>
    <property type="match status" value="1"/>
</dbReference>
<dbReference type="GO" id="GO:0005524">
    <property type="term" value="F:ATP binding"/>
    <property type="evidence" value="ECO:0007669"/>
    <property type="project" value="UniProtKB-KW"/>
</dbReference>
<name>A0AAV8ETL4_9POAL</name>
<gene>
    <name evidence="11" type="ORF">LUZ62_066384</name>
</gene>
<organism evidence="11 12">
    <name type="scientific">Rhynchospora pubera</name>
    <dbReference type="NCBI Taxonomy" id="906938"/>
    <lineage>
        <taxon>Eukaryota</taxon>
        <taxon>Viridiplantae</taxon>
        <taxon>Streptophyta</taxon>
        <taxon>Embryophyta</taxon>
        <taxon>Tracheophyta</taxon>
        <taxon>Spermatophyta</taxon>
        <taxon>Magnoliopsida</taxon>
        <taxon>Liliopsida</taxon>
        <taxon>Poales</taxon>
        <taxon>Cyperaceae</taxon>
        <taxon>Cyperoideae</taxon>
        <taxon>Rhynchosporeae</taxon>
        <taxon>Rhynchospora</taxon>
    </lineage>
</organism>
<dbReference type="Pfam" id="PF18052">
    <property type="entry name" value="Rx_N"/>
    <property type="match status" value="1"/>
</dbReference>
<dbReference type="FunFam" id="3.40.50.300:FF:001091">
    <property type="entry name" value="Probable disease resistance protein At1g61300"/>
    <property type="match status" value="1"/>
</dbReference>
<evidence type="ECO:0000259" key="7">
    <source>
        <dbReference type="Pfam" id="PF00931"/>
    </source>
</evidence>
<keyword evidence="3" id="KW-0677">Repeat</keyword>
<dbReference type="SUPFAM" id="SSF52058">
    <property type="entry name" value="L domain-like"/>
    <property type="match status" value="1"/>
</dbReference>
<evidence type="ECO:0000256" key="3">
    <source>
        <dbReference type="ARBA" id="ARBA00022737"/>
    </source>
</evidence>
<accession>A0AAV8ETL4</accession>
<evidence type="ECO:0000256" key="1">
    <source>
        <dbReference type="ARBA" id="ARBA00008894"/>
    </source>
</evidence>
<dbReference type="GO" id="GO:0002758">
    <property type="term" value="P:innate immune response-activating signaling pathway"/>
    <property type="evidence" value="ECO:0007669"/>
    <property type="project" value="UniProtKB-ARBA"/>
</dbReference>
<keyword evidence="2" id="KW-0433">Leucine-rich repeat</keyword>
<evidence type="ECO:0000313" key="12">
    <source>
        <dbReference type="Proteomes" id="UP001140206"/>
    </source>
</evidence>
<dbReference type="InterPro" id="IPR042197">
    <property type="entry name" value="Apaf_helical"/>
</dbReference>
<dbReference type="InterPro" id="IPR055414">
    <property type="entry name" value="LRR_R13L4/SHOC2-like"/>
</dbReference>
<dbReference type="SUPFAM" id="SSF52540">
    <property type="entry name" value="P-loop containing nucleoside triphosphate hydrolases"/>
    <property type="match status" value="1"/>
</dbReference>
<keyword evidence="4" id="KW-0547">Nucleotide-binding</keyword>
<dbReference type="GO" id="GO:0042742">
    <property type="term" value="P:defense response to bacterium"/>
    <property type="evidence" value="ECO:0007669"/>
    <property type="project" value="UniProtKB-ARBA"/>
</dbReference>
<evidence type="ECO:0000259" key="10">
    <source>
        <dbReference type="Pfam" id="PF23598"/>
    </source>
</evidence>
<protein>
    <submittedName>
        <fullName evidence="11">Disease resistance protein (CC-NBS-LRR class) family</fullName>
    </submittedName>
</protein>
<dbReference type="Gene3D" id="1.20.5.4130">
    <property type="match status" value="1"/>
</dbReference>
<dbReference type="EMBL" id="JAMFTS010000003">
    <property type="protein sequence ID" value="KAJ4782127.1"/>
    <property type="molecule type" value="Genomic_DNA"/>
</dbReference>
<dbReference type="InterPro" id="IPR032675">
    <property type="entry name" value="LRR_dom_sf"/>
</dbReference>
<dbReference type="Proteomes" id="UP001140206">
    <property type="component" value="Chromosome 3"/>
</dbReference>
<dbReference type="Gene3D" id="1.10.10.10">
    <property type="entry name" value="Winged helix-like DNA-binding domain superfamily/Winged helix DNA-binding domain"/>
    <property type="match status" value="1"/>
</dbReference>
<evidence type="ECO:0000313" key="11">
    <source>
        <dbReference type="EMBL" id="KAJ4782127.1"/>
    </source>
</evidence>
<dbReference type="PANTHER" id="PTHR36766">
    <property type="entry name" value="PLANT BROAD-SPECTRUM MILDEW RESISTANCE PROTEIN RPW8"/>
    <property type="match status" value="1"/>
</dbReference>
<feature type="domain" description="Disease resistance R13L4/SHOC-2-like LRR" evidence="10">
    <location>
        <begin position="564"/>
        <end position="671"/>
    </location>
</feature>
<dbReference type="InterPro" id="IPR002182">
    <property type="entry name" value="NB-ARC"/>
</dbReference>
<dbReference type="GO" id="GO:0009626">
    <property type="term" value="P:plant-type hypersensitive response"/>
    <property type="evidence" value="ECO:0007669"/>
    <property type="project" value="UniProtKB-ARBA"/>
</dbReference>
<keyword evidence="5" id="KW-0611">Plant defense</keyword>
<comment type="similarity">
    <text evidence="1">Belongs to the disease resistance NB-LRR family.</text>
</comment>
<dbReference type="PRINTS" id="PR00364">
    <property type="entry name" value="DISEASERSIST"/>
</dbReference>
<feature type="domain" description="Disease resistance protein winged helix" evidence="9">
    <location>
        <begin position="430"/>
        <end position="500"/>
    </location>
</feature>
<evidence type="ECO:0000256" key="5">
    <source>
        <dbReference type="ARBA" id="ARBA00022821"/>
    </source>
</evidence>
<dbReference type="Gene3D" id="1.10.8.430">
    <property type="entry name" value="Helical domain of apoptotic protease-activating factors"/>
    <property type="match status" value="1"/>
</dbReference>